<dbReference type="InterPro" id="IPR001173">
    <property type="entry name" value="Glyco_trans_2-like"/>
</dbReference>
<proteinExistence type="predicted"/>
<organism evidence="4 5">
    <name type="scientific">Bifidobacterium adolescentis</name>
    <dbReference type="NCBI Taxonomy" id="1680"/>
    <lineage>
        <taxon>Bacteria</taxon>
        <taxon>Bacillati</taxon>
        <taxon>Actinomycetota</taxon>
        <taxon>Actinomycetes</taxon>
        <taxon>Bifidobacteriales</taxon>
        <taxon>Bifidobacteriaceae</taxon>
        <taxon>Bifidobacterium</taxon>
    </lineage>
</organism>
<dbReference type="Proteomes" id="UP000193179">
    <property type="component" value="Chromosome"/>
</dbReference>
<keyword evidence="1 4" id="KW-0328">Glycosyltransferase</keyword>
<reference evidence="4" key="1">
    <citation type="journal article" date="2016" name="Sci. Rep.">
        <title>Evaluation of genetic diversity among strains of the human gut commensal Bifidobacterium adolescentis.</title>
        <authorList>
            <person name="Duranti S."/>
            <person name="Milani C."/>
            <person name="Lugli G.A."/>
            <person name="Mancabelli L."/>
            <person name="Turroni F."/>
            <person name="Ferrario C."/>
            <person name="Mangifesta M."/>
            <person name="Viappiani A."/>
            <person name="Sanchez B."/>
            <person name="Margolles A."/>
            <person name="van Sinderen D."/>
            <person name="Ventura M."/>
        </authorList>
    </citation>
    <scope>NUCLEOTIDE SEQUENCE</scope>
    <source>
        <strain evidence="4">703B</strain>
    </source>
</reference>
<gene>
    <name evidence="4" type="ORF">B0703_08920</name>
</gene>
<protein>
    <submittedName>
        <fullName evidence="4">Glycosyltransferase family 2 protein</fullName>
        <ecNumber evidence="4">2.4.-.-</ecNumber>
    </submittedName>
</protein>
<dbReference type="CDD" id="cd00761">
    <property type="entry name" value="Glyco_tranf_GTA_type"/>
    <property type="match status" value="1"/>
</dbReference>
<keyword evidence="2 4" id="KW-0808">Transferase</keyword>
<dbReference type="RefSeq" id="WP_032682396.1">
    <property type="nucleotide sequence ID" value="NZ_CP133648.1"/>
</dbReference>
<dbReference type="PANTHER" id="PTHR22916:SF51">
    <property type="entry name" value="GLYCOSYLTRANSFERASE EPSH-RELATED"/>
    <property type="match status" value="1"/>
</dbReference>
<evidence type="ECO:0000256" key="1">
    <source>
        <dbReference type="ARBA" id="ARBA00022676"/>
    </source>
</evidence>
<dbReference type="EC" id="2.4.-.-" evidence="4"/>
<evidence type="ECO:0000313" key="4">
    <source>
        <dbReference type="EMBL" id="WNE85090.1"/>
    </source>
</evidence>
<reference evidence="4" key="2">
    <citation type="submission" date="2023-09" db="EMBL/GenBank/DDBJ databases">
        <title>Ecological and genomic based identification of the Bifidobacterium adolescentis prototype of the healthy human gut microbiota.</title>
        <authorList>
            <person name="Lugli G.A."/>
            <person name="Argentini C."/>
            <person name="Tarracchini C."/>
            <person name="Fontana F."/>
            <person name="Alessandri G."/>
            <person name="Mancabelli L."/>
            <person name="Milani C."/>
            <person name="Turroni F."/>
            <person name="Ventura M."/>
        </authorList>
    </citation>
    <scope>NUCLEOTIDE SEQUENCE</scope>
    <source>
        <strain evidence="4">703B</strain>
    </source>
</reference>
<evidence type="ECO:0000313" key="5">
    <source>
        <dbReference type="Proteomes" id="UP000193179"/>
    </source>
</evidence>
<dbReference type="Pfam" id="PF00535">
    <property type="entry name" value="Glycos_transf_2"/>
    <property type="match status" value="1"/>
</dbReference>
<dbReference type="AlphaFoldDB" id="A0A1X2YSU8"/>
<feature type="domain" description="Glycosyltransferase 2-like" evidence="3">
    <location>
        <begin position="17"/>
        <end position="181"/>
    </location>
</feature>
<dbReference type="Gene3D" id="3.90.550.10">
    <property type="entry name" value="Spore Coat Polysaccharide Biosynthesis Protein SpsA, Chain A"/>
    <property type="match status" value="1"/>
</dbReference>
<dbReference type="SUPFAM" id="SSF53448">
    <property type="entry name" value="Nucleotide-diphospho-sugar transferases"/>
    <property type="match status" value="1"/>
</dbReference>
<evidence type="ECO:0000256" key="2">
    <source>
        <dbReference type="ARBA" id="ARBA00022679"/>
    </source>
</evidence>
<dbReference type="EMBL" id="CP133648">
    <property type="protein sequence ID" value="WNE85090.1"/>
    <property type="molecule type" value="Genomic_DNA"/>
</dbReference>
<dbReference type="InterPro" id="IPR029044">
    <property type="entry name" value="Nucleotide-diphossugar_trans"/>
</dbReference>
<evidence type="ECO:0000259" key="3">
    <source>
        <dbReference type="Pfam" id="PF00535"/>
    </source>
</evidence>
<name>A0A1X2YSU8_BIFAD</name>
<dbReference type="PANTHER" id="PTHR22916">
    <property type="entry name" value="GLYCOSYLTRANSFERASE"/>
    <property type="match status" value="1"/>
</dbReference>
<dbReference type="GO" id="GO:0016757">
    <property type="term" value="F:glycosyltransferase activity"/>
    <property type="evidence" value="ECO:0007669"/>
    <property type="project" value="UniProtKB-KW"/>
</dbReference>
<accession>A0A1X2YSU8</accession>
<sequence length="355" mass="39708">MSAVTSENSNAGLPLVSVVVPVYKVERWLDRCVSSIVHQTYENLEIILVDDGSPDGSSKKCDEWAGRDGRVVVLHRANEGVSAARNAGMDAAHGDYLCFVDSDDAVEPQLAETAVRAAQRYDAQIVFYANMNDRYNDEGTLLDSAQQSSVAFVAETAEEFKRHFLELSHGQYVCPPWNKLFLTSFVKQVGIRFPEGVVGGEDSAFNFPLYVAAERVVAIDEPLYRYSMRVGSTMNTFDPRLLEGRVSVHAALLPIIQEWNPTYLNDHDNRLITNVWIVLSLLYADRRPQIRQKRGTIVRGIITNPVVRECARSVNAVGTKNRLMTVLIHNGNVLATRIIMRAVSLLKRIRSKVSR</sequence>